<keyword evidence="1" id="KW-0472">Membrane</keyword>
<feature type="transmembrane region" description="Helical" evidence="1">
    <location>
        <begin position="112"/>
        <end position="129"/>
    </location>
</feature>
<dbReference type="EMBL" id="LAQL01000006">
    <property type="protein sequence ID" value="KLN60878.1"/>
    <property type="molecule type" value="Genomic_DNA"/>
</dbReference>
<evidence type="ECO:0008006" key="4">
    <source>
        <dbReference type="Google" id="ProtNLM"/>
    </source>
</evidence>
<feature type="transmembrane region" description="Helical" evidence="1">
    <location>
        <begin position="150"/>
        <end position="172"/>
    </location>
</feature>
<keyword evidence="3" id="KW-1185">Reference proteome</keyword>
<comment type="caution">
    <text evidence="2">The sequence shown here is derived from an EMBL/GenBank/DDBJ whole genome shotgun (WGS) entry which is preliminary data.</text>
</comment>
<organism evidence="2 3">
    <name type="scientific">Kiloniella spongiae</name>
    <dbReference type="NCBI Taxonomy" id="1489064"/>
    <lineage>
        <taxon>Bacteria</taxon>
        <taxon>Pseudomonadati</taxon>
        <taxon>Pseudomonadota</taxon>
        <taxon>Alphaproteobacteria</taxon>
        <taxon>Rhodospirillales</taxon>
        <taxon>Kiloniellaceae</taxon>
        <taxon>Kiloniella</taxon>
    </lineage>
</organism>
<evidence type="ECO:0000313" key="3">
    <source>
        <dbReference type="Proteomes" id="UP000035444"/>
    </source>
</evidence>
<evidence type="ECO:0000256" key="1">
    <source>
        <dbReference type="SAM" id="Phobius"/>
    </source>
</evidence>
<keyword evidence="1" id="KW-1133">Transmembrane helix</keyword>
<dbReference type="InterPro" id="IPR018750">
    <property type="entry name" value="DUF2306_membrane"/>
</dbReference>
<feature type="transmembrane region" description="Helical" evidence="1">
    <location>
        <begin position="88"/>
        <end position="106"/>
    </location>
</feature>
<dbReference type="OrthoDB" id="8759010at2"/>
<feature type="transmembrane region" description="Helical" evidence="1">
    <location>
        <begin position="12"/>
        <end position="31"/>
    </location>
</feature>
<feature type="transmembrane region" description="Helical" evidence="1">
    <location>
        <begin position="178"/>
        <end position="197"/>
    </location>
</feature>
<dbReference type="AlphaFoldDB" id="A0A0H2MES1"/>
<keyword evidence="1" id="KW-0812">Transmembrane</keyword>
<dbReference type="RefSeq" id="WP_047764090.1">
    <property type="nucleotide sequence ID" value="NZ_LAQL01000006.1"/>
</dbReference>
<accession>A0A0H2MES1</accession>
<proteinExistence type="predicted"/>
<gene>
    <name evidence="2" type="ORF">WH96_10475</name>
</gene>
<reference evidence="2 3" key="1">
    <citation type="submission" date="2015-03" db="EMBL/GenBank/DDBJ databases">
        <title>Genome Sequence of Kiloniella spongiae MEBiC09566, isolated from a marine sponge.</title>
        <authorList>
            <person name="Shao Z."/>
            <person name="Wang L."/>
            <person name="Li X."/>
        </authorList>
    </citation>
    <scope>NUCLEOTIDE SEQUENCE [LARGE SCALE GENOMIC DNA]</scope>
    <source>
        <strain evidence="2 3">MEBiC09566</strain>
    </source>
</reference>
<feature type="transmembrane region" description="Helical" evidence="1">
    <location>
        <begin position="51"/>
        <end position="68"/>
    </location>
</feature>
<name>A0A0H2MES1_9PROT</name>
<protein>
    <recommendedName>
        <fullName evidence="4">DUF2306 domain-containing protein</fullName>
    </recommendedName>
</protein>
<dbReference type="STRING" id="1489064.WH96_10475"/>
<dbReference type="Pfam" id="PF10067">
    <property type="entry name" value="DUF2306"/>
    <property type="match status" value="1"/>
</dbReference>
<dbReference type="Proteomes" id="UP000035444">
    <property type="component" value="Unassembled WGS sequence"/>
</dbReference>
<sequence length="217" mass="24153">MTLPSIAKKGFWLFIMLSATAISLLSLRFLLPNPPHVAPEILENYINHKTAFLAHVTGSLTALLIGPWQFVSRFRTKIPKLHRWTGRIYIIAVLIGGIGGFIIAWSSEYGPIAVAGFALLSVVWLYVTGKGYICARNRQFQAHSRWMLRSFALTAAAVTLRLGLPIAPALGYQFDTGYIALSWASWLINFGIAEIYLRLNTNDFKDKTKSLPASLPM</sequence>
<evidence type="ECO:0000313" key="2">
    <source>
        <dbReference type="EMBL" id="KLN60878.1"/>
    </source>
</evidence>